<protein>
    <submittedName>
        <fullName evidence="1">Uncharacterized protein</fullName>
    </submittedName>
</protein>
<evidence type="ECO:0000313" key="1">
    <source>
        <dbReference type="EMBL" id="KAK8073436.1"/>
    </source>
</evidence>
<dbReference type="Proteomes" id="UP001480595">
    <property type="component" value="Unassembled WGS sequence"/>
</dbReference>
<gene>
    <name evidence="1" type="ORF">PG994_004335</name>
</gene>
<evidence type="ECO:0000313" key="2">
    <source>
        <dbReference type="Proteomes" id="UP001480595"/>
    </source>
</evidence>
<sequence length="117" mass="13345">MKEPGMPIRRIGACLPRPRHASRGAAMWLASDGQYVRVNSRNGESYVTTEMVAREIIDVRIPLAFTKPPVTIYPGFWLRNLNCATSRYHFNKLERVHAPEQDRMRLPNDRVGNAGII</sequence>
<dbReference type="GeneID" id="92088807"/>
<dbReference type="RefSeq" id="XP_066717911.1">
    <property type="nucleotide sequence ID" value="XM_066855744.1"/>
</dbReference>
<accession>A0ABR1VQB6</accession>
<comment type="caution">
    <text evidence="1">The sequence shown here is derived from an EMBL/GenBank/DDBJ whole genome shotgun (WGS) entry which is preliminary data.</text>
</comment>
<reference evidence="1 2" key="1">
    <citation type="submission" date="2023-01" db="EMBL/GenBank/DDBJ databases">
        <title>Analysis of 21 Apiospora genomes using comparative genomics revels a genus with tremendous synthesis potential of carbohydrate active enzymes and secondary metabolites.</title>
        <authorList>
            <person name="Sorensen T."/>
        </authorList>
    </citation>
    <scope>NUCLEOTIDE SEQUENCE [LARGE SCALE GENOMIC DNA]</scope>
    <source>
        <strain evidence="1 2">CBS 135458</strain>
    </source>
</reference>
<keyword evidence="2" id="KW-1185">Reference proteome</keyword>
<proteinExistence type="predicted"/>
<organism evidence="1 2">
    <name type="scientific">Apiospora phragmitis</name>
    <dbReference type="NCBI Taxonomy" id="2905665"/>
    <lineage>
        <taxon>Eukaryota</taxon>
        <taxon>Fungi</taxon>
        <taxon>Dikarya</taxon>
        <taxon>Ascomycota</taxon>
        <taxon>Pezizomycotina</taxon>
        <taxon>Sordariomycetes</taxon>
        <taxon>Xylariomycetidae</taxon>
        <taxon>Amphisphaeriales</taxon>
        <taxon>Apiosporaceae</taxon>
        <taxon>Apiospora</taxon>
    </lineage>
</organism>
<dbReference type="EMBL" id="JAQQWL010000005">
    <property type="protein sequence ID" value="KAK8073436.1"/>
    <property type="molecule type" value="Genomic_DNA"/>
</dbReference>
<name>A0ABR1VQB6_9PEZI</name>